<dbReference type="Proteomes" id="UP000007798">
    <property type="component" value="Unassembled WGS sequence"/>
</dbReference>
<dbReference type="InterPro" id="IPR019414">
    <property type="entry name" value="Rtp1_C2"/>
</dbReference>
<feature type="domain" description="RNA polymerase II assembly factor Rtp1 C-terminal" evidence="3">
    <location>
        <begin position="651"/>
        <end position="759"/>
    </location>
</feature>
<dbReference type="AlphaFoldDB" id="B4MZQ4"/>
<dbReference type="Pfam" id="PF10363">
    <property type="entry name" value="RTP1_C1"/>
    <property type="match status" value="1"/>
</dbReference>
<dbReference type="STRING" id="7260.B4MZQ4"/>
<gene>
    <name evidence="4" type="primary">Dwil\GK24699</name>
    <name evidence="4" type="ORF">Dwil_GK24699</name>
</gene>
<evidence type="ECO:0000313" key="5">
    <source>
        <dbReference type="Proteomes" id="UP000007798"/>
    </source>
</evidence>
<dbReference type="GO" id="GO:0005794">
    <property type="term" value="C:Golgi apparatus"/>
    <property type="evidence" value="ECO:0007669"/>
    <property type="project" value="EnsemblMetazoa"/>
</dbReference>
<feature type="domain" description="RNA polymerase II assembly factor Rtp1 C-terminal" evidence="2">
    <location>
        <begin position="851"/>
        <end position="884"/>
    </location>
</feature>
<name>B4MZQ4_DROWI</name>
<dbReference type="OMA" id="CIQATQE"/>
<dbReference type="Pfam" id="PF10304">
    <property type="entry name" value="RTP1_C2"/>
    <property type="match status" value="1"/>
</dbReference>
<evidence type="ECO:0000313" key="4">
    <source>
        <dbReference type="EMBL" id="EDW77839.1"/>
    </source>
</evidence>
<dbReference type="PANTHER" id="PTHR20959">
    <property type="entry name" value="TRANSPORT AND GOLGI ORGANIZATION PROTEIN 6 FAMILY MEMBER"/>
    <property type="match status" value="1"/>
</dbReference>
<comment type="similarity">
    <text evidence="1">Belongs to the Tango6 family.</text>
</comment>
<protein>
    <recommendedName>
        <fullName evidence="6">RNA polymerase II assembly factor Rtp1 C-terminal domain-containing protein</fullName>
    </recommendedName>
</protein>
<evidence type="ECO:0000259" key="3">
    <source>
        <dbReference type="Pfam" id="PF10363"/>
    </source>
</evidence>
<dbReference type="PhylomeDB" id="B4MZQ4"/>
<dbReference type="GO" id="GO:0009306">
    <property type="term" value="P:protein secretion"/>
    <property type="evidence" value="ECO:0007669"/>
    <property type="project" value="EnsemblMetazoa"/>
</dbReference>
<dbReference type="HOGENOM" id="CLU_014339_0_0_1"/>
<dbReference type="EMBL" id="CH963920">
    <property type="protein sequence ID" value="EDW77839.1"/>
    <property type="molecule type" value="Genomic_DNA"/>
</dbReference>
<evidence type="ECO:0008006" key="6">
    <source>
        <dbReference type="Google" id="ProtNLM"/>
    </source>
</evidence>
<keyword evidence="5" id="KW-1185">Reference proteome</keyword>
<dbReference type="eggNOG" id="KOG4653">
    <property type="taxonomic scope" value="Eukaryota"/>
</dbReference>
<dbReference type="OrthoDB" id="39591at2759"/>
<sequence>MTNTLNYFNLLGSLKFEHALKKENSAEPILSSGLQTNLETLEQFITLDINQQLQELCSQYKLPADQAECIKLQGQPQYSYIVRLSYVLHLIITNTKFDSDAKEDLISVAHLKLCIQAVQELSYYALRCQLSKDFYKISFPRATYPEKSPNRELLWLSVQLFRQLMHVRQFHIADSMHMVQRDLLSAILSLDEDQPDLSIANLSKADFISLLLLLKATGQMEPHRDKIVHHTLIRQLNSPHGLESLIESLRQQSQNDNPNVLAEIVANTIIRSCRSQQNQKMKIFEAFEFCSKCLKQDMDDFEVGSLTLRRLYDQNVENQSKIKDIMAKQWEILISPKDLLTGVILQEHDELCHLIRMWYHIFCSSTVACLPSSLLISYLPLLLRLYDSLPLQLNERKQISALIIRCLDNRETREELPDLLRKLFNWDIIESKESNWLNLHPRILLVPALDATKIVVKMGPTNPDDHHSKRNLIKILGEILLTNSNHSLTCNAFLALLSHLGDLLKDKASSGIDFISTEEELELFLYATYNSKLELLLLLNQMVAHKPLRSQIALNGKEFVKLIEKLLQQRLDLQSKDSDDQILLLILSLLQEVLDKSEDLLIAGHFKRLQEQLQQVKMQSSNLLIQQSVETLLSQLQGIWSPTETYKSEAFNRARSLIEEKESHLQVYGIQLLLKLLHQKDPTTMTKGHLIIALALATLKDKESYTFLNCVRLFVVLTHTMEAEVMDKLSDEYLSESSDLDYRLVVGEAILKSAQELGPLCYRYKAELLNGFMLGCRSHQPEFRMSSFANLAQLCRILAYQVHNFFQELLQLINAELNLTDGYLPSKRAAVLVLAELLNGMENLLDYQEMLLPIYRLLKAIEAEESGDPQMRQHASNGLKILNEKCRDLIKSVIDQQSLVKEIQILGINDKPKTGKKSILELN</sequence>
<dbReference type="InterPro" id="IPR039600">
    <property type="entry name" value="TANGO6/Rtp1"/>
</dbReference>
<accession>B4MZQ4</accession>
<dbReference type="SUPFAM" id="SSF48371">
    <property type="entry name" value="ARM repeat"/>
    <property type="match status" value="1"/>
</dbReference>
<dbReference type="PANTHER" id="PTHR20959:SF1">
    <property type="entry name" value="TRANSPORT AND GOLGI ORGANIZATION PROTEIN 6 HOMOLOG"/>
    <property type="match status" value="1"/>
</dbReference>
<dbReference type="GO" id="GO:0005829">
    <property type="term" value="C:cytosol"/>
    <property type="evidence" value="ECO:0007669"/>
    <property type="project" value="EnsemblMetazoa"/>
</dbReference>
<reference evidence="4 5" key="1">
    <citation type="journal article" date="2007" name="Nature">
        <title>Evolution of genes and genomes on the Drosophila phylogeny.</title>
        <authorList>
            <consortium name="Drosophila 12 Genomes Consortium"/>
            <person name="Clark A.G."/>
            <person name="Eisen M.B."/>
            <person name="Smith D.R."/>
            <person name="Bergman C.M."/>
            <person name="Oliver B."/>
            <person name="Markow T.A."/>
            <person name="Kaufman T.C."/>
            <person name="Kellis M."/>
            <person name="Gelbart W."/>
            <person name="Iyer V.N."/>
            <person name="Pollard D.A."/>
            <person name="Sackton T.B."/>
            <person name="Larracuente A.M."/>
            <person name="Singh N.D."/>
            <person name="Abad J.P."/>
            <person name="Abt D.N."/>
            <person name="Adryan B."/>
            <person name="Aguade M."/>
            <person name="Akashi H."/>
            <person name="Anderson W.W."/>
            <person name="Aquadro C.F."/>
            <person name="Ardell D.H."/>
            <person name="Arguello R."/>
            <person name="Artieri C.G."/>
            <person name="Barbash D.A."/>
            <person name="Barker D."/>
            <person name="Barsanti P."/>
            <person name="Batterham P."/>
            <person name="Batzoglou S."/>
            <person name="Begun D."/>
            <person name="Bhutkar A."/>
            <person name="Blanco E."/>
            <person name="Bosak S.A."/>
            <person name="Bradley R.K."/>
            <person name="Brand A.D."/>
            <person name="Brent M.R."/>
            <person name="Brooks A.N."/>
            <person name="Brown R.H."/>
            <person name="Butlin R.K."/>
            <person name="Caggese C."/>
            <person name="Calvi B.R."/>
            <person name="Bernardo de Carvalho A."/>
            <person name="Caspi A."/>
            <person name="Castrezana S."/>
            <person name="Celniker S.E."/>
            <person name="Chang J.L."/>
            <person name="Chapple C."/>
            <person name="Chatterji S."/>
            <person name="Chinwalla A."/>
            <person name="Civetta A."/>
            <person name="Clifton S.W."/>
            <person name="Comeron J.M."/>
            <person name="Costello J.C."/>
            <person name="Coyne J.A."/>
            <person name="Daub J."/>
            <person name="David R.G."/>
            <person name="Delcher A.L."/>
            <person name="Delehaunty K."/>
            <person name="Do C.B."/>
            <person name="Ebling H."/>
            <person name="Edwards K."/>
            <person name="Eickbush T."/>
            <person name="Evans J.D."/>
            <person name="Filipski A."/>
            <person name="Findeiss S."/>
            <person name="Freyhult E."/>
            <person name="Fulton L."/>
            <person name="Fulton R."/>
            <person name="Garcia A.C."/>
            <person name="Gardiner A."/>
            <person name="Garfield D.A."/>
            <person name="Garvin B.E."/>
            <person name="Gibson G."/>
            <person name="Gilbert D."/>
            <person name="Gnerre S."/>
            <person name="Godfrey J."/>
            <person name="Good R."/>
            <person name="Gotea V."/>
            <person name="Gravely B."/>
            <person name="Greenberg A.J."/>
            <person name="Griffiths-Jones S."/>
            <person name="Gross S."/>
            <person name="Guigo R."/>
            <person name="Gustafson E.A."/>
            <person name="Haerty W."/>
            <person name="Hahn M.W."/>
            <person name="Halligan D.L."/>
            <person name="Halpern A.L."/>
            <person name="Halter G.M."/>
            <person name="Han M.V."/>
            <person name="Heger A."/>
            <person name="Hillier L."/>
            <person name="Hinrichs A.S."/>
            <person name="Holmes I."/>
            <person name="Hoskins R.A."/>
            <person name="Hubisz M.J."/>
            <person name="Hultmark D."/>
            <person name="Huntley M.A."/>
            <person name="Jaffe D.B."/>
            <person name="Jagadeeshan S."/>
            <person name="Jeck W.R."/>
            <person name="Johnson J."/>
            <person name="Jones C.D."/>
            <person name="Jordan W.C."/>
            <person name="Karpen G.H."/>
            <person name="Kataoka E."/>
            <person name="Keightley P.D."/>
            <person name="Kheradpour P."/>
            <person name="Kirkness E.F."/>
            <person name="Koerich L.B."/>
            <person name="Kristiansen K."/>
            <person name="Kudrna D."/>
            <person name="Kulathinal R.J."/>
            <person name="Kumar S."/>
            <person name="Kwok R."/>
            <person name="Lander E."/>
            <person name="Langley C.H."/>
            <person name="Lapoint R."/>
            <person name="Lazzaro B.P."/>
            <person name="Lee S.J."/>
            <person name="Levesque L."/>
            <person name="Li R."/>
            <person name="Lin C.F."/>
            <person name="Lin M.F."/>
            <person name="Lindblad-Toh K."/>
            <person name="Llopart A."/>
            <person name="Long M."/>
            <person name="Low L."/>
            <person name="Lozovsky E."/>
            <person name="Lu J."/>
            <person name="Luo M."/>
            <person name="Machado C.A."/>
            <person name="Makalowski W."/>
            <person name="Marzo M."/>
            <person name="Matsuda M."/>
            <person name="Matzkin L."/>
            <person name="McAllister B."/>
            <person name="McBride C.S."/>
            <person name="McKernan B."/>
            <person name="McKernan K."/>
            <person name="Mendez-Lago M."/>
            <person name="Minx P."/>
            <person name="Mollenhauer M.U."/>
            <person name="Montooth K."/>
            <person name="Mount S.M."/>
            <person name="Mu X."/>
            <person name="Myers E."/>
            <person name="Negre B."/>
            <person name="Newfeld S."/>
            <person name="Nielsen R."/>
            <person name="Noor M.A."/>
            <person name="O'Grady P."/>
            <person name="Pachter L."/>
            <person name="Papaceit M."/>
            <person name="Parisi M.J."/>
            <person name="Parisi M."/>
            <person name="Parts L."/>
            <person name="Pedersen J.S."/>
            <person name="Pesole G."/>
            <person name="Phillippy A.M."/>
            <person name="Ponting C.P."/>
            <person name="Pop M."/>
            <person name="Porcelli D."/>
            <person name="Powell J.R."/>
            <person name="Prohaska S."/>
            <person name="Pruitt K."/>
            <person name="Puig M."/>
            <person name="Quesneville H."/>
            <person name="Ram K.R."/>
            <person name="Rand D."/>
            <person name="Rasmussen M.D."/>
            <person name="Reed L.K."/>
            <person name="Reenan R."/>
            <person name="Reily A."/>
            <person name="Remington K.A."/>
            <person name="Rieger T.T."/>
            <person name="Ritchie M.G."/>
            <person name="Robin C."/>
            <person name="Rogers Y.H."/>
            <person name="Rohde C."/>
            <person name="Rozas J."/>
            <person name="Rubenfield M.J."/>
            <person name="Ruiz A."/>
            <person name="Russo S."/>
            <person name="Salzberg S.L."/>
            <person name="Sanchez-Gracia A."/>
            <person name="Saranga D.J."/>
            <person name="Sato H."/>
            <person name="Schaeffer S.W."/>
            <person name="Schatz M.C."/>
            <person name="Schlenke T."/>
            <person name="Schwartz R."/>
            <person name="Segarra C."/>
            <person name="Singh R.S."/>
            <person name="Sirot L."/>
            <person name="Sirota M."/>
            <person name="Sisneros N.B."/>
            <person name="Smith C.D."/>
            <person name="Smith T.F."/>
            <person name="Spieth J."/>
            <person name="Stage D.E."/>
            <person name="Stark A."/>
            <person name="Stephan W."/>
            <person name="Strausberg R.L."/>
            <person name="Strempel S."/>
            <person name="Sturgill D."/>
            <person name="Sutton G."/>
            <person name="Sutton G.G."/>
            <person name="Tao W."/>
            <person name="Teichmann S."/>
            <person name="Tobari Y.N."/>
            <person name="Tomimura Y."/>
            <person name="Tsolas J.M."/>
            <person name="Valente V.L."/>
            <person name="Venter E."/>
            <person name="Venter J.C."/>
            <person name="Vicario S."/>
            <person name="Vieira F.G."/>
            <person name="Vilella A.J."/>
            <person name="Villasante A."/>
            <person name="Walenz B."/>
            <person name="Wang J."/>
            <person name="Wasserman M."/>
            <person name="Watts T."/>
            <person name="Wilson D."/>
            <person name="Wilson R.K."/>
            <person name="Wing R.A."/>
            <person name="Wolfner M.F."/>
            <person name="Wong A."/>
            <person name="Wong G.K."/>
            <person name="Wu C.I."/>
            <person name="Wu G."/>
            <person name="Yamamoto D."/>
            <person name="Yang H.P."/>
            <person name="Yang S.P."/>
            <person name="Yorke J.A."/>
            <person name="Yoshida K."/>
            <person name="Zdobnov E."/>
            <person name="Zhang P."/>
            <person name="Zhang Y."/>
            <person name="Zimin A.V."/>
            <person name="Baldwin J."/>
            <person name="Abdouelleil A."/>
            <person name="Abdulkadir J."/>
            <person name="Abebe A."/>
            <person name="Abera B."/>
            <person name="Abreu J."/>
            <person name="Acer S.C."/>
            <person name="Aftuck L."/>
            <person name="Alexander A."/>
            <person name="An P."/>
            <person name="Anderson E."/>
            <person name="Anderson S."/>
            <person name="Arachi H."/>
            <person name="Azer M."/>
            <person name="Bachantsang P."/>
            <person name="Barry A."/>
            <person name="Bayul T."/>
            <person name="Berlin A."/>
            <person name="Bessette D."/>
            <person name="Bloom T."/>
            <person name="Blye J."/>
            <person name="Boguslavskiy L."/>
            <person name="Bonnet C."/>
            <person name="Boukhgalter B."/>
            <person name="Bourzgui I."/>
            <person name="Brown A."/>
            <person name="Cahill P."/>
            <person name="Channer S."/>
            <person name="Cheshatsang Y."/>
            <person name="Chuda L."/>
            <person name="Citroen M."/>
            <person name="Collymore A."/>
            <person name="Cooke P."/>
            <person name="Costello M."/>
            <person name="D'Aco K."/>
            <person name="Daza R."/>
            <person name="De Haan G."/>
            <person name="DeGray S."/>
            <person name="DeMaso C."/>
            <person name="Dhargay N."/>
            <person name="Dooley K."/>
            <person name="Dooley E."/>
            <person name="Doricent M."/>
            <person name="Dorje P."/>
            <person name="Dorjee K."/>
            <person name="Dupes A."/>
            <person name="Elong R."/>
            <person name="Falk J."/>
            <person name="Farina A."/>
            <person name="Faro S."/>
            <person name="Ferguson D."/>
            <person name="Fisher S."/>
            <person name="Foley C.D."/>
            <person name="Franke A."/>
            <person name="Friedrich D."/>
            <person name="Gadbois L."/>
            <person name="Gearin G."/>
            <person name="Gearin C.R."/>
            <person name="Giannoukos G."/>
            <person name="Goode T."/>
            <person name="Graham J."/>
            <person name="Grandbois E."/>
            <person name="Grewal S."/>
            <person name="Gyaltsen K."/>
            <person name="Hafez N."/>
            <person name="Hagos B."/>
            <person name="Hall J."/>
            <person name="Henson C."/>
            <person name="Hollinger A."/>
            <person name="Honan T."/>
            <person name="Huard M.D."/>
            <person name="Hughes L."/>
            <person name="Hurhula B."/>
            <person name="Husby M.E."/>
            <person name="Kamat A."/>
            <person name="Kanga B."/>
            <person name="Kashin S."/>
            <person name="Khazanovich D."/>
            <person name="Kisner P."/>
            <person name="Lance K."/>
            <person name="Lara M."/>
            <person name="Lee W."/>
            <person name="Lennon N."/>
            <person name="Letendre F."/>
            <person name="LeVine R."/>
            <person name="Lipovsky A."/>
            <person name="Liu X."/>
            <person name="Liu J."/>
            <person name="Liu S."/>
            <person name="Lokyitsang T."/>
            <person name="Lokyitsang Y."/>
            <person name="Lubonja R."/>
            <person name="Lui A."/>
            <person name="MacDonald P."/>
            <person name="Magnisalis V."/>
            <person name="Maru K."/>
            <person name="Matthews C."/>
            <person name="McCusker W."/>
            <person name="McDonough S."/>
            <person name="Mehta T."/>
            <person name="Meldrim J."/>
            <person name="Meneus L."/>
            <person name="Mihai O."/>
            <person name="Mihalev A."/>
            <person name="Mihova T."/>
            <person name="Mittelman R."/>
            <person name="Mlenga V."/>
            <person name="Montmayeur A."/>
            <person name="Mulrain L."/>
            <person name="Navidi A."/>
            <person name="Naylor J."/>
            <person name="Negash T."/>
            <person name="Nguyen T."/>
            <person name="Nguyen N."/>
            <person name="Nicol R."/>
            <person name="Norbu C."/>
            <person name="Norbu N."/>
            <person name="Novod N."/>
            <person name="O'Neill B."/>
            <person name="Osman S."/>
            <person name="Markiewicz E."/>
            <person name="Oyono O.L."/>
            <person name="Patti C."/>
            <person name="Phunkhang P."/>
            <person name="Pierre F."/>
            <person name="Priest M."/>
            <person name="Raghuraman S."/>
            <person name="Rege F."/>
            <person name="Reyes R."/>
            <person name="Rise C."/>
            <person name="Rogov P."/>
            <person name="Ross K."/>
            <person name="Ryan E."/>
            <person name="Settipalli S."/>
            <person name="Shea T."/>
            <person name="Sherpa N."/>
            <person name="Shi L."/>
            <person name="Shih D."/>
            <person name="Sparrow T."/>
            <person name="Spaulding J."/>
            <person name="Stalker J."/>
            <person name="Stange-Thomann N."/>
            <person name="Stavropoulos S."/>
            <person name="Stone C."/>
            <person name="Strader C."/>
            <person name="Tesfaye S."/>
            <person name="Thomson T."/>
            <person name="Thoulutsang Y."/>
            <person name="Thoulutsang D."/>
            <person name="Topham K."/>
            <person name="Topping I."/>
            <person name="Tsamla T."/>
            <person name="Vassiliev H."/>
            <person name="Vo A."/>
            <person name="Wangchuk T."/>
            <person name="Wangdi T."/>
            <person name="Weiand M."/>
            <person name="Wilkinson J."/>
            <person name="Wilson A."/>
            <person name="Yadav S."/>
            <person name="Young G."/>
            <person name="Yu Q."/>
            <person name="Zembek L."/>
            <person name="Zhong D."/>
            <person name="Zimmer A."/>
            <person name="Zwirko Z."/>
            <person name="Jaffe D.B."/>
            <person name="Alvarez P."/>
            <person name="Brockman W."/>
            <person name="Butler J."/>
            <person name="Chin C."/>
            <person name="Gnerre S."/>
            <person name="Grabherr M."/>
            <person name="Kleber M."/>
            <person name="Mauceli E."/>
            <person name="MacCallum I."/>
        </authorList>
    </citation>
    <scope>NUCLEOTIDE SEQUENCE [LARGE SCALE GENOMIC DNA]</scope>
    <source>
        <strain evidence="5">Tucson 14030-0811.24</strain>
    </source>
</reference>
<dbReference type="KEGG" id="dwi:6643946"/>
<dbReference type="GO" id="GO:0007030">
    <property type="term" value="P:Golgi organization"/>
    <property type="evidence" value="ECO:0007669"/>
    <property type="project" value="EnsemblMetazoa"/>
</dbReference>
<evidence type="ECO:0000259" key="2">
    <source>
        <dbReference type="Pfam" id="PF10304"/>
    </source>
</evidence>
<dbReference type="InterPro" id="IPR019451">
    <property type="entry name" value="Rtp1_C1"/>
</dbReference>
<dbReference type="InParanoid" id="B4MZQ4"/>
<proteinExistence type="inferred from homology"/>
<dbReference type="InterPro" id="IPR016024">
    <property type="entry name" value="ARM-type_fold"/>
</dbReference>
<organism evidence="4 5">
    <name type="scientific">Drosophila willistoni</name>
    <name type="common">Fruit fly</name>
    <dbReference type="NCBI Taxonomy" id="7260"/>
    <lineage>
        <taxon>Eukaryota</taxon>
        <taxon>Metazoa</taxon>
        <taxon>Ecdysozoa</taxon>
        <taxon>Arthropoda</taxon>
        <taxon>Hexapoda</taxon>
        <taxon>Insecta</taxon>
        <taxon>Pterygota</taxon>
        <taxon>Neoptera</taxon>
        <taxon>Endopterygota</taxon>
        <taxon>Diptera</taxon>
        <taxon>Brachycera</taxon>
        <taxon>Muscomorpha</taxon>
        <taxon>Ephydroidea</taxon>
        <taxon>Drosophilidae</taxon>
        <taxon>Drosophila</taxon>
        <taxon>Sophophora</taxon>
    </lineage>
</organism>
<dbReference type="FunCoup" id="B4MZQ4">
    <property type="interactions" value="54"/>
</dbReference>
<evidence type="ECO:0000256" key="1">
    <source>
        <dbReference type="ARBA" id="ARBA00005724"/>
    </source>
</evidence>